<dbReference type="InterPro" id="IPR001468">
    <property type="entry name" value="Indole-3-GlycerolPSynthase_CS"/>
</dbReference>
<dbReference type="EMBL" id="CAEUNJ010000014">
    <property type="protein sequence ID" value="CAB4370879.1"/>
    <property type="molecule type" value="Genomic_DNA"/>
</dbReference>
<dbReference type="AlphaFoldDB" id="A0A6J7JHY0"/>
<dbReference type="InterPro" id="IPR013785">
    <property type="entry name" value="Aldolase_TIM"/>
</dbReference>
<dbReference type="FunFam" id="3.20.20.70:FF:000024">
    <property type="entry name" value="Indole-3-glycerol phosphate synthase"/>
    <property type="match status" value="1"/>
</dbReference>
<evidence type="ECO:0000256" key="4">
    <source>
        <dbReference type="ARBA" id="ARBA00022605"/>
    </source>
</evidence>
<evidence type="ECO:0000256" key="3">
    <source>
        <dbReference type="ARBA" id="ARBA00012362"/>
    </source>
</evidence>
<dbReference type="EMBL" id="CAFBNJ010000010">
    <property type="protein sequence ID" value="CAB4943070.1"/>
    <property type="molecule type" value="Genomic_DNA"/>
</dbReference>
<dbReference type="PANTHER" id="PTHR22854">
    <property type="entry name" value="TRYPTOPHAN BIOSYNTHESIS PROTEIN"/>
    <property type="match status" value="1"/>
</dbReference>
<dbReference type="PROSITE" id="PS00614">
    <property type="entry name" value="IGPS"/>
    <property type="match status" value="1"/>
</dbReference>
<dbReference type="InterPro" id="IPR045186">
    <property type="entry name" value="Indole-3-glycerol_P_synth"/>
</dbReference>
<dbReference type="InterPro" id="IPR013798">
    <property type="entry name" value="Indole-3-glycerol_P_synth_dom"/>
</dbReference>
<dbReference type="EMBL" id="CAEZVC010000005">
    <property type="protein sequence ID" value="CAB4613464.1"/>
    <property type="molecule type" value="Genomic_DNA"/>
</dbReference>
<evidence type="ECO:0000256" key="1">
    <source>
        <dbReference type="ARBA" id="ARBA00001633"/>
    </source>
</evidence>
<gene>
    <name evidence="12" type="ORF">UFOPK1762_00400</name>
    <name evidence="13" type="ORF">UFOPK1906_00201</name>
    <name evidence="14" type="ORF">UFOPK2624_00408</name>
    <name evidence="15" type="ORF">UFOPK2969_01273</name>
    <name evidence="16" type="ORF">UFOPK3010_00519</name>
    <name evidence="10" type="ORF">UFOPK3331_00108</name>
    <name evidence="17" type="ORF">UFOPK3785_00331</name>
    <name evidence="11" type="ORF">UFOPK4201_00479</name>
    <name evidence="18" type="ORF">UFOPK4371_01657</name>
</gene>
<evidence type="ECO:0000256" key="5">
    <source>
        <dbReference type="ARBA" id="ARBA00022793"/>
    </source>
</evidence>
<dbReference type="InterPro" id="IPR011060">
    <property type="entry name" value="RibuloseP-bd_barrel"/>
</dbReference>
<keyword evidence="5" id="KW-0210">Decarboxylase</keyword>
<proteinExistence type="predicted"/>
<dbReference type="EMBL" id="CAEZTY010000008">
    <property type="protein sequence ID" value="CAB4578724.1"/>
    <property type="molecule type" value="Genomic_DNA"/>
</dbReference>
<dbReference type="CDD" id="cd00331">
    <property type="entry name" value="IGPS"/>
    <property type="match status" value="1"/>
</dbReference>
<dbReference type="EMBL" id="CAEZXY010000009">
    <property type="protein sequence ID" value="CAB4698652.1"/>
    <property type="molecule type" value="Genomic_DNA"/>
</dbReference>
<evidence type="ECO:0000259" key="9">
    <source>
        <dbReference type="Pfam" id="PF00218"/>
    </source>
</evidence>
<keyword evidence="6" id="KW-0822">Tryptophan biosynthesis</keyword>
<evidence type="ECO:0000313" key="12">
    <source>
        <dbReference type="EMBL" id="CAB4578724.1"/>
    </source>
</evidence>
<dbReference type="PANTHER" id="PTHR22854:SF2">
    <property type="entry name" value="INDOLE-3-GLYCEROL-PHOSPHATE SYNTHASE"/>
    <property type="match status" value="1"/>
</dbReference>
<evidence type="ECO:0000256" key="8">
    <source>
        <dbReference type="ARBA" id="ARBA00023239"/>
    </source>
</evidence>
<name>A0A6J7JHY0_9ZZZZ</name>
<evidence type="ECO:0000313" key="11">
    <source>
        <dbReference type="EMBL" id="CAB4370879.1"/>
    </source>
</evidence>
<evidence type="ECO:0000256" key="7">
    <source>
        <dbReference type="ARBA" id="ARBA00023141"/>
    </source>
</evidence>
<organism evidence="17">
    <name type="scientific">freshwater metagenome</name>
    <dbReference type="NCBI Taxonomy" id="449393"/>
    <lineage>
        <taxon>unclassified sequences</taxon>
        <taxon>metagenomes</taxon>
        <taxon>ecological metagenomes</taxon>
    </lineage>
</organism>
<dbReference type="Pfam" id="PF00218">
    <property type="entry name" value="IGPS"/>
    <property type="match status" value="1"/>
</dbReference>
<dbReference type="EMBL" id="CAFAAD010000101">
    <property type="protein sequence ID" value="CAB4797511.1"/>
    <property type="molecule type" value="Genomic_DNA"/>
</dbReference>
<evidence type="ECO:0000313" key="13">
    <source>
        <dbReference type="EMBL" id="CAB4613464.1"/>
    </source>
</evidence>
<evidence type="ECO:0000313" key="10">
    <source>
        <dbReference type="EMBL" id="CAB4330236.1"/>
    </source>
</evidence>
<feature type="domain" description="Indole-3-glycerol phosphate synthase" evidence="9">
    <location>
        <begin position="5"/>
        <end position="227"/>
    </location>
</feature>
<protein>
    <recommendedName>
        <fullName evidence="3">indole-3-glycerol-phosphate synthase</fullName>
        <ecNumber evidence="3">4.1.1.48</ecNumber>
    </recommendedName>
</protein>
<evidence type="ECO:0000313" key="16">
    <source>
        <dbReference type="EMBL" id="CAB4799511.1"/>
    </source>
</evidence>
<sequence length="234" mass="24084">MSIAPARGFRDALEAVAASGDLAVISEIKRRSPSKGELAPGLDPVAIARQYEAGGAACLSVLTDVDFFGGSVDDLVAARAACALPVLRKDFTVSARDVCDARIMGADCVLLIAAALDQAELESFLKLAHAIGFDALVEIHDEAELERAIVAGADLIGVNQRDLVTFAVDTERAVRMAPQMPEGVVKVAESGITGAGDAALLAAAGYHAVLVGEHLVTSGDPEAGVAALRGARRL</sequence>
<dbReference type="Gene3D" id="3.20.20.70">
    <property type="entry name" value="Aldolase class I"/>
    <property type="match status" value="1"/>
</dbReference>
<evidence type="ECO:0000313" key="18">
    <source>
        <dbReference type="EMBL" id="CAB5078506.1"/>
    </source>
</evidence>
<evidence type="ECO:0000313" key="15">
    <source>
        <dbReference type="EMBL" id="CAB4797511.1"/>
    </source>
</evidence>
<evidence type="ECO:0000256" key="6">
    <source>
        <dbReference type="ARBA" id="ARBA00022822"/>
    </source>
</evidence>
<dbReference type="GO" id="GO:0004640">
    <property type="term" value="F:phosphoribosylanthranilate isomerase activity"/>
    <property type="evidence" value="ECO:0007669"/>
    <property type="project" value="TreeGrafter"/>
</dbReference>
<comment type="catalytic activity">
    <reaction evidence="1">
        <text>1-(2-carboxyphenylamino)-1-deoxy-D-ribulose 5-phosphate + H(+) = (1S,2R)-1-C-(indol-3-yl)glycerol 3-phosphate + CO2 + H2O</text>
        <dbReference type="Rhea" id="RHEA:23476"/>
        <dbReference type="ChEBI" id="CHEBI:15377"/>
        <dbReference type="ChEBI" id="CHEBI:15378"/>
        <dbReference type="ChEBI" id="CHEBI:16526"/>
        <dbReference type="ChEBI" id="CHEBI:58613"/>
        <dbReference type="ChEBI" id="CHEBI:58866"/>
        <dbReference type="EC" id="4.1.1.48"/>
    </reaction>
</comment>
<keyword evidence="4" id="KW-0028">Amino-acid biosynthesis</keyword>
<dbReference type="EC" id="4.1.1.48" evidence="3"/>
<reference evidence="17" key="1">
    <citation type="submission" date="2020-05" db="EMBL/GenBank/DDBJ databases">
        <authorList>
            <person name="Chiriac C."/>
            <person name="Salcher M."/>
            <person name="Ghai R."/>
            <person name="Kavagutti S V."/>
        </authorList>
    </citation>
    <scope>NUCLEOTIDE SEQUENCE</scope>
</reference>
<comment type="pathway">
    <text evidence="2">Amino-acid biosynthesis; L-tryptophan biosynthesis; L-tryptophan from chorismate: step 4/5.</text>
</comment>
<evidence type="ECO:0000256" key="2">
    <source>
        <dbReference type="ARBA" id="ARBA00004696"/>
    </source>
</evidence>
<dbReference type="GO" id="GO:0000162">
    <property type="term" value="P:L-tryptophan biosynthetic process"/>
    <property type="evidence" value="ECO:0007669"/>
    <property type="project" value="UniProtKB-UniPathway"/>
</dbReference>
<evidence type="ECO:0000313" key="17">
    <source>
        <dbReference type="EMBL" id="CAB4943070.1"/>
    </source>
</evidence>
<dbReference type="GO" id="GO:0004425">
    <property type="term" value="F:indole-3-glycerol-phosphate synthase activity"/>
    <property type="evidence" value="ECO:0007669"/>
    <property type="project" value="UniProtKB-EC"/>
</dbReference>
<dbReference type="SUPFAM" id="SSF51366">
    <property type="entry name" value="Ribulose-phoshate binding barrel"/>
    <property type="match status" value="1"/>
</dbReference>
<keyword evidence="7" id="KW-0057">Aromatic amino acid biosynthesis</keyword>
<evidence type="ECO:0000313" key="14">
    <source>
        <dbReference type="EMBL" id="CAB4698652.1"/>
    </source>
</evidence>
<dbReference type="EMBL" id="CAESAL010000002">
    <property type="protein sequence ID" value="CAB4330236.1"/>
    <property type="molecule type" value="Genomic_DNA"/>
</dbReference>
<dbReference type="UniPathway" id="UPA00035">
    <property type="reaction ID" value="UER00043"/>
</dbReference>
<keyword evidence="8" id="KW-0456">Lyase</keyword>
<dbReference type="EMBL" id="CAFAAM010000052">
    <property type="protein sequence ID" value="CAB4799511.1"/>
    <property type="molecule type" value="Genomic_DNA"/>
</dbReference>
<dbReference type="EMBL" id="CAFBRD010000121">
    <property type="protein sequence ID" value="CAB5078506.1"/>
    <property type="molecule type" value="Genomic_DNA"/>
</dbReference>
<accession>A0A6J7JHY0</accession>